<dbReference type="PANTHER" id="PTHR20855">
    <property type="entry name" value="ADIPOR/PROGESTIN RECEPTOR-RELATED"/>
    <property type="match status" value="1"/>
</dbReference>
<keyword evidence="4 8" id="KW-1133">Transmembrane helix</keyword>
<dbReference type="GO" id="GO:0046872">
    <property type="term" value="F:metal ion binding"/>
    <property type="evidence" value="ECO:0007669"/>
    <property type="project" value="UniProtKB-KW"/>
</dbReference>
<feature type="binding site" evidence="6">
    <location>
        <position position="292"/>
    </location>
    <ligand>
        <name>Zn(2+)</name>
        <dbReference type="ChEBI" id="CHEBI:29105"/>
    </ligand>
</feature>
<feature type="transmembrane region" description="Helical" evidence="8">
    <location>
        <begin position="161"/>
        <end position="183"/>
    </location>
</feature>
<feature type="region of interest" description="Disordered" evidence="7">
    <location>
        <begin position="1"/>
        <end position="32"/>
    </location>
</feature>
<feature type="transmembrane region" description="Helical" evidence="8">
    <location>
        <begin position="96"/>
        <end position="115"/>
    </location>
</feature>
<accession>A0A1Y2IK01</accession>
<feature type="transmembrane region" description="Helical" evidence="8">
    <location>
        <begin position="127"/>
        <end position="149"/>
    </location>
</feature>
<feature type="transmembrane region" description="Helical" evidence="8">
    <location>
        <begin position="189"/>
        <end position="209"/>
    </location>
</feature>
<dbReference type="AlphaFoldDB" id="A0A1Y2IK01"/>
<dbReference type="InterPro" id="IPR004254">
    <property type="entry name" value="AdipoR/HlyIII-related"/>
</dbReference>
<keyword evidence="5 8" id="KW-0472">Membrane</keyword>
<dbReference type="PANTHER" id="PTHR20855:SF52">
    <property type="entry name" value="ADIPONECTIN RECEPTOR PROTEIN"/>
    <property type="match status" value="1"/>
</dbReference>
<comment type="subcellular location">
    <subcellularLocation>
        <location evidence="1">Membrane</location>
        <topology evidence="1">Multi-pass membrane protein</topology>
    </subcellularLocation>
</comment>
<reference evidence="9 10" key="1">
    <citation type="journal article" date="2015" name="Biotechnol. Biofuels">
        <title>Enhanced degradation of softwood versus hardwood by the white-rot fungus Pycnoporus coccineus.</title>
        <authorList>
            <person name="Couturier M."/>
            <person name="Navarro D."/>
            <person name="Chevret D."/>
            <person name="Henrissat B."/>
            <person name="Piumi F."/>
            <person name="Ruiz-Duenas F.J."/>
            <person name="Martinez A.T."/>
            <person name="Grigoriev I.V."/>
            <person name="Riley R."/>
            <person name="Lipzen A."/>
            <person name="Berrin J.G."/>
            <person name="Master E.R."/>
            <person name="Rosso M.N."/>
        </authorList>
    </citation>
    <scope>NUCLEOTIDE SEQUENCE [LARGE SCALE GENOMIC DNA]</scope>
    <source>
        <strain evidence="9 10">BRFM310</strain>
    </source>
</reference>
<keyword evidence="6" id="KW-0862">Zinc</keyword>
<keyword evidence="6" id="KW-0479">Metal-binding</keyword>
<evidence type="ECO:0000256" key="7">
    <source>
        <dbReference type="SAM" id="MobiDB-lite"/>
    </source>
</evidence>
<protein>
    <submittedName>
        <fullName evidence="9">HlyIII-domain-containing protein</fullName>
    </submittedName>
</protein>
<dbReference type="STRING" id="1353009.A0A1Y2IK01"/>
<feature type="transmembrane region" description="Helical" evidence="8">
    <location>
        <begin position="254"/>
        <end position="273"/>
    </location>
</feature>
<evidence type="ECO:0000313" key="10">
    <source>
        <dbReference type="Proteomes" id="UP000193067"/>
    </source>
</evidence>
<organism evidence="9 10">
    <name type="scientific">Trametes coccinea (strain BRFM310)</name>
    <name type="common">Pycnoporus coccineus</name>
    <dbReference type="NCBI Taxonomy" id="1353009"/>
    <lineage>
        <taxon>Eukaryota</taxon>
        <taxon>Fungi</taxon>
        <taxon>Dikarya</taxon>
        <taxon>Basidiomycota</taxon>
        <taxon>Agaricomycotina</taxon>
        <taxon>Agaricomycetes</taxon>
        <taxon>Polyporales</taxon>
        <taxon>Polyporaceae</taxon>
        <taxon>Trametes</taxon>
    </lineage>
</organism>
<evidence type="ECO:0000256" key="8">
    <source>
        <dbReference type="SAM" id="Phobius"/>
    </source>
</evidence>
<feature type="transmembrane region" description="Helical" evidence="8">
    <location>
        <begin position="221"/>
        <end position="242"/>
    </location>
</feature>
<dbReference type="Proteomes" id="UP000193067">
    <property type="component" value="Unassembled WGS sequence"/>
</dbReference>
<evidence type="ECO:0000256" key="6">
    <source>
        <dbReference type="PIRSR" id="PIRSR604254-1"/>
    </source>
</evidence>
<evidence type="ECO:0000256" key="1">
    <source>
        <dbReference type="ARBA" id="ARBA00004141"/>
    </source>
</evidence>
<feature type="transmembrane region" description="Helical" evidence="8">
    <location>
        <begin position="294"/>
        <end position="314"/>
    </location>
</feature>
<feature type="binding site" evidence="6">
    <location>
        <position position="296"/>
    </location>
    <ligand>
        <name>Zn(2+)</name>
        <dbReference type="ChEBI" id="CHEBI:29105"/>
    </ligand>
</feature>
<evidence type="ECO:0000256" key="3">
    <source>
        <dbReference type="ARBA" id="ARBA00022692"/>
    </source>
</evidence>
<proteinExistence type="inferred from homology"/>
<evidence type="ECO:0000313" key="9">
    <source>
        <dbReference type="EMBL" id="OSD01469.1"/>
    </source>
</evidence>
<name>A0A1Y2IK01_TRAC3</name>
<dbReference type="GO" id="GO:0038023">
    <property type="term" value="F:signaling receptor activity"/>
    <property type="evidence" value="ECO:0007669"/>
    <property type="project" value="TreeGrafter"/>
</dbReference>
<gene>
    <name evidence="9" type="ORF">PYCCODRAFT_1436402</name>
</gene>
<sequence>MREKPLRERKAHSSSLAKDVKDPNGAPSVSVRSAVAHGEPGKVLSKTLTWLEIPDWQKDNEYILTGYRRATASWRACAASIFGYLHNETVNIHSHLGGAVLFLVLLATFPAVYFVHYESTTWADATVFSIFLSGAVFCLFSSAFYHTFSMHSEAVAGRCNALDYAGIVVLTVGSFFPCIYYGFFCEPHYQALYLSGITAAGFVAAYIVLNPEYRKPTHRGARTKVFIFLGLSGILPVMHGLVTHGFYTLCYEMGFGWLLVAGALYISGALLYANRVPERFSPGTFDYFFASHQIFHFFVVAAAFATYAGILTAFHHTHRRLVGCPAR</sequence>
<comment type="similarity">
    <text evidence="2">Belongs to the ADIPOR family.</text>
</comment>
<evidence type="ECO:0000256" key="4">
    <source>
        <dbReference type="ARBA" id="ARBA00022989"/>
    </source>
</evidence>
<keyword evidence="3 8" id="KW-0812">Transmembrane</keyword>
<evidence type="ECO:0000256" key="5">
    <source>
        <dbReference type="ARBA" id="ARBA00023136"/>
    </source>
</evidence>
<dbReference type="Pfam" id="PF03006">
    <property type="entry name" value="HlyIII"/>
    <property type="match status" value="1"/>
</dbReference>
<dbReference type="OrthoDB" id="529367at2759"/>
<dbReference type="GO" id="GO:0006882">
    <property type="term" value="P:intracellular zinc ion homeostasis"/>
    <property type="evidence" value="ECO:0007669"/>
    <property type="project" value="TreeGrafter"/>
</dbReference>
<feature type="binding site" evidence="6">
    <location>
        <position position="146"/>
    </location>
    <ligand>
        <name>Zn(2+)</name>
        <dbReference type="ChEBI" id="CHEBI:29105"/>
    </ligand>
</feature>
<dbReference type="GO" id="GO:0016020">
    <property type="term" value="C:membrane"/>
    <property type="evidence" value="ECO:0007669"/>
    <property type="project" value="UniProtKB-SubCell"/>
</dbReference>
<evidence type="ECO:0000256" key="2">
    <source>
        <dbReference type="ARBA" id="ARBA00007018"/>
    </source>
</evidence>
<dbReference type="EMBL" id="KZ084111">
    <property type="protein sequence ID" value="OSD01469.1"/>
    <property type="molecule type" value="Genomic_DNA"/>
</dbReference>
<keyword evidence="10" id="KW-1185">Reference proteome</keyword>